<dbReference type="PANTHER" id="PTHR40469">
    <property type="entry name" value="SECRETED GLYCOSYL HYDROLASE"/>
    <property type="match status" value="1"/>
</dbReference>
<evidence type="ECO:0000313" key="3">
    <source>
        <dbReference type="Proteomes" id="UP000323426"/>
    </source>
</evidence>
<dbReference type="Gene3D" id="3.40.50.880">
    <property type="match status" value="1"/>
</dbReference>
<dbReference type="PANTHER" id="PTHR40469:SF2">
    <property type="entry name" value="GALACTOSE-BINDING DOMAIN-LIKE SUPERFAMILY PROTEIN"/>
    <property type="match status" value="1"/>
</dbReference>
<gene>
    <name evidence="2" type="ORF">F0145_20245</name>
</gene>
<dbReference type="EMBL" id="VWSF01000020">
    <property type="protein sequence ID" value="KAA5541699.1"/>
    <property type="molecule type" value="Genomic_DNA"/>
</dbReference>
<dbReference type="SUPFAM" id="SSF52317">
    <property type="entry name" value="Class I glutamine amidotransferase-like"/>
    <property type="match status" value="1"/>
</dbReference>
<feature type="domain" description="ThuA-like" evidence="1">
    <location>
        <begin position="55"/>
        <end position="252"/>
    </location>
</feature>
<dbReference type="InterPro" id="IPR029062">
    <property type="entry name" value="Class_I_gatase-like"/>
</dbReference>
<sequence>MKNNQNFAVRLARTHFNSCLILLFCGLLFNNCKVNSGSAGKAKSIRTLMVGGGASHDFNQWYKQADAATLRRDNFATVRYTDNTDSIAAYLPQTDVLYLANNQPINNPQVRQAIFDFVKSGKGLVLGHAALWYNWKDWPEYNLQLASGGSRGHDRYGNFNVNIINTNHPVTKGVEPAFSLKDELYYFKTDPNGPGVEVLANASVAGSDRIFPSVFVVNNPQARIVGIALGHDAESHNITPYQTLLRNAIKWAAKK</sequence>
<organism evidence="2 3">
    <name type="scientific">Adhaeribacter rhizoryzae</name>
    <dbReference type="NCBI Taxonomy" id="2607907"/>
    <lineage>
        <taxon>Bacteria</taxon>
        <taxon>Pseudomonadati</taxon>
        <taxon>Bacteroidota</taxon>
        <taxon>Cytophagia</taxon>
        <taxon>Cytophagales</taxon>
        <taxon>Hymenobacteraceae</taxon>
        <taxon>Adhaeribacter</taxon>
    </lineage>
</organism>
<dbReference type="AlphaFoldDB" id="A0A5M6D769"/>
<reference evidence="2 3" key="1">
    <citation type="submission" date="2019-09" db="EMBL/GenBank/DDBJ databases">
        <title>Genome sequence and assembly of Adhaeribacter sp.</title>
        <authorList>
            <person name="Chhetri G."/>
        </authorList>
    </citation>
    <scope>NUCLEOTIDE SEQUENCE [LARGE SCALE GENOMIC DNA]</scope>
    <source>
        <strain evidence="2 3">DK36</strain>
    </source>
</reference>
<comment type="caution">
    <text evidence="2">The sequence shown here is derived from an EMBL/GenBank/DDBJ whole genome shotgun (WGS) entry which is preliminary data.</text>
</comment>
<accession>A0A5M6D769</accession>
<proteinExistence type="predicted"/>
<dbReference type="RefSeq" id="WP_150091350.1">
    <property type="nucleotide sequence ID" value="NZ_VWSF01000020.1"/>
</dbReference>
<evidence type="ECO:0000313" key="2">
    <source>
        <dbReference type="EMBL" id="KAA5541699.1"/>
    </source>
</evidence>
<name>A0A5M6D769_9BACT</name>
<keyword evidence="3" id="KW-1185">Reference proteome</keyword>
<dbReference type="Proteomes" id="UP000323426">
    <property type="component" value="Unassembled WGS sequence"/>
</dbReference>
<protein>
    <submittedName>
        <fullName evidence="2">ThuA domain-containing protein</fullName>
    </submittedName>
</protein>
<evidence type="ECO:0000259" key="1">
    <source>
        <dbReference type="Pfam" id="PF06283"/>
    </source>
</evidence>
<dbReference type="Pfam" id="PF06283">
    <property type="entry name" value="ThuA"/>
    <property type="match status" value="1"/>
</dbReference>
<dbReference type="InterPro" id="IPR029010">
    <property type="entry name" value="ThuA-like"/>
</dbReference>